<dbReference type="AlphaFoldDB" id="A0A5B7J2N4"/>
<protein>
    <submittedName>
        <fullName evidence="1">Uncharacterized protein</fullName>
    </submittedName>
</protein>
<dbReference type="EMBL" id="VSRR010086276">
    <property type="protein sequence ID" value="MPC91010.1"/>
    <property type="molecule type" value="Genomic_DNA"/>
</dbReference>
<reference evidence="1 2" key="1">
    <citation type="submission" date="2019-05" db="EMBL/GenBank/DDBJ databases">
        <title>Another draft genome of Portunus trituberculatus and its Hox gene families provides insights of decapod evolution.</title>
        <authorList>
            <person name="Jeong J.-H."/>
            <person name="Song I."/>
            <person name="Kim S."/>
            <person name="Choi T."/>
            <person name="Kim D."/>
            <person name="Ryu S."/>
            <person name="Kim W."/>
        </authorList>
    </citation>
    <scope>NUCLEOTIDE SEQUENCE [LARGE SCALE GENOMIC DNA]</scope>
    <source>
        <tissue evidence="1">Muscle</tissue>
    </source>
</reference>
<evidence type="ECO:0000313" key="2">
    <source>
        <dbReference type="Proteomes" id="UP000324222"/>
    </source>
</evidence>
<gene>
    <name evidence="1" type="ORF">E2C01_086018</name>
</gene>
<sequence>MNPSGGDDDDDKEEEEEKTLGLITLQAESLSYVMHECVPSLASPGFRVTRPGTNARTDLWEC</sequence>
<dbReference type="Proteomes" id="UP000324222">
    <property type="component" value="Unassembled WGS sequence"/>
</dbReference>
<keyword evidence="2" id="KW-1185">Reference proteome</keyword>
<comment type="caution">
    <text evidence="1">The sequence shown here is derived from an EMBL/GenBank/DDBJ whole genome shotgun (WGS) entry which is preliminary data.</text>
</comment>
<organism evidence="1 2">
    <name type="scientific">Portunus trituberculatus</name>
    <name type="common">Swimming crab</name>
    <name type="synonym">Neptunus trituberculatus</name>
    <dbReference type="NCBI Taxonomy" id="210409"/>
    <lineage>
        <taxon>Eukaryota</taxon>
        <taxon>Metazoa</taxon>
        <taxon>Ecdysozoa</taxon>
        <taxon>Arthropoda</taxon>
        <taxon>Crustacea</taxon>
        <taxon>Multicrustacea</taxon>
        <taxon>Malacostraca</taxon>
        <taxon>Eumalacostraca</taxon>
        <taxon>Eucarida</taxon>
        <taxon>Decapoda</taxon>
        <taxon>Pleocyemata</taxon>
        <taxon>Brachyura</taxon>
        <taxon>Eubrachyura</taxon>
        <taxon>Portunoidea</taxon>
        <taxon>Portunidae</taxon>
        <taxon>Portuninae</taxon>
        <taxon>Portunus</taxon>
    </lineage>
</organism>
<proteinExistence type="predicted"/>
<name>A0A5B7J2N4_PORTR</name>
<evidence type="ECO:0000313" key="1">
    <source>
        <dbReference type="EMBL" id="MPC91010.1"/>
    </source>
</evidence>
<accession>A0A5B7J2N4</accession>